<dbReference type="Gene3D" id="3.10.420.10">
    <property type="entry name" value="SecB-like"/>
    <property type="match status" value="1"/>
</dbReference>
<dbReference type="SUPFAM" id="SSF54611">
    <property type="entry name" value="SecB-like"/>
    <property type="match status" value="1"/>
</dbReference>
<evidence type="ECO:0000313" key="2">
    <source>
        <dbReference type="Proteomes" id="UP000321863"/>
    </source>
</evidence>
<accession>A0A511YQL9</accession>
<comment type="caution">
    <text evidence="1">The sequence shown here is derived from an EMBL/GenBank/DDBJ whole genome shotgun (WGS) entry which is preliminary data.</text>
</comment>
<organism evidence="1 2">
    <name type="scientific">Chryseobacterium hagamense</name>
    <dbReference type="NCBI Taxonomy" id="395935"/>
    <lineage>
        <taxon>Bacteria</taxon>
        <taxon>Pseudomonadati</taxon>
        <taxon>Bacteroidota</taxon>
        <taxon>Flavobacteriia</taxon>
        <taxon>Flavobacteriales</taxon>
        <taxon>Weeksellaceae</taxon>
        <taxon>Chryseobacterium group</taxon>
        <taxon>Chryseobacterium</taxon>
    </lineage>
</organism>
<gene>
    <name evidence="1" type="ORF">CHA01nite_32340</name>
</gene>
<dbReference type="InterPro" id="IPR035958">
    <property type="entry name" value="SecB-like_sf"/>
</dbReference>
<name>A0A511YQL9_9FLAO</name>
<dbReference type="AlphaFoldDB" id="A0A511YQL9"/>
<sequence length="136" mass="15811">MIQKAAFSLEHYLFDKVNINLDNYNNEEYQIKFDPSGKFNKEKKIFTLNFCFSAKCDDNENDFVTINCIGKFKFTDIDTLENIPPFFYRNSIAILFPFLRGFLSMVTIQANVPPILLPTMNLTSLEKPLSEKTTEE</sequence>
<reference evidence="1 2" key="1">
    <citation type="submission" date="2019-07" db="EMBL/GenBank/DDBJ databases">
        <title>Whole genome shotgun sequence of Chryseobacterium hagamense NBRC 105253.</title>
        <authorList>
            <person name="Hosoyama A."/>
            <person name="Uohara A."/>
            <person name="Ohji S."/>
            <person name="Ichikawa N."/>
        </authorList>
    </citation>
    <scope>NUCLEOTIDE SEQUENCE [LARGE SCALE GENOMIC DNA]</scope>
    <source>
        <strain evidence="1 2">NBRC 105253</strain>
    </source>
</reference>
<dbReference type="Proteomes" id="UP000321863">
    <property type="component" value="Unassembled WGS sequence"/>
</dbReference>
<protein>
    <recommendedName>
        <fullName evidence="3">Preprotein translocase subunit SecB</fullName>
    </recommendedName>
</protein>
<dbReference type="RefSeq" id="WP_146943322.1">
    <property type="nucleotide sequence ID" value="NZ_BJYJ01000024.1"/>
</dbReference>
<evidence type="ECO:0008006" key="3">
    <source>
        <dbReference type="Google" id="ProtNLM"/>
    </source>
</evidence>
<keyword evidence="2" id="KW-1185">Reference proteome</keyword>
<dbReference type="OrthoDB" id="983047at2"/>
<proteinExistence type="predicted"/>
<dbReference type="EMBL" id="BJYJ01000024">
    <property type="protein sequence ID" value="GEN77494.1"/>
    <property type="molecule type" value="Genomic_DNA"/>
</dbReference>
<evidence type="ECO:0000313" key="1">
    <source>
        <dbReference type="EMBL" id="GEN77494.1"/>
    </source>
</evidence>